<dbReference type="Proteomes" id="UP000250275">
    <property type="component" value="Unassembled WGS sequence"/>
</dbReference>
<proteinExistence type="predicted"/>
<dbReference type="AlphaFoldDB" id="A0A310SGX7"/>
<reference evidence="1 2" key="1">
    <citation type="submission" date="2015-07" db="EMBL/GenBank/DDBJ databases">
        <title>The genome of Eufriesea mexicana.</title>
        <authorList>
            <person name="Pan H."/>
            <person name="Kapheim K."/>
        </authorList>
    </citation>
    <scope>NUCLEOTIDE SEQUENCE [LARGE SCALE GENOMIC DNA]</scope>
    <source>
        <strain evidence="1">0111107269</strain>
        <tissue evidence="1">Whole body</tissue>
    </source>
</reference>
<accession>A0A310SGX7</accession>
<evidence type="ECO:0000313" key="1">
    <source>
        <dbReference type="EMBL" id="OAD53515.1"/>
    </source>
</evidence>
<name>A0A310SGX7_9HYME</name>
<sequence length="67" mass="7932">MILGLMMAIVLNLYSTQPKLSILFYETRPVKSEKNAVRQGHKELRRRMFSSRYILNFRMAVLIVGDW</sequence>
<protein>
    <submittedName>
        <fullName evidence="1">Uncharacterized protein</fullName>
    </submittedName>
</protein>
<keyword evidence="2" id="KW-1185">Reference proteome</keyword>
<evidence type="ECO:0000313" key="2">
    <source>
        <dbReference type="Proteomes" id="UP000250275"/>
    </source>
</evidence>
<gene>
    <name evidence="1" type="ORF">WN48_09817</name>
</gene>
<organism evidence="1 2">
    <name type="scientific">Eufriesea mexicana</name>
    <dbReference type="NCBI Taxonomy" id="516756"/>
    <lineage>
        <taxon>Eukaryota</taxon>
        <taxon>Metazoa</taxon>
        <taxon>Ecdysozoa</taxon>
        <taxon>Arthropoda</taxon>
        <taxon>Hexapoda</taxon>
        <taxon>Insecta</taxon>
        <taxon>Pterygota</taxon>
        <taxon>Neoptera</taxon>
        <taxon>Endopterygota</taxon>
        <taxon>Hymenoptera</taxon>
        <taxon>Apocrita</taxon>
        <taxon>Aculeata</taxon>
        <taxon>Apoidea</taxon>
        <taxon>Anthophila</taxon>
        <taxon>Apidae</taxon>
        <taxon>Eufriesea</taxon>
    </lineage>
</organism>
<dbReference type="EMBL" id="KQ767065">
    <property type="protein sequence ID" value="OAD53515.1"/>
    <property type="molecule type" value="Genomic_DNA"/>
</dbReference>